<feature type="signal peptide" evidence="8">
    <location>
        <begin position="1"/>
        <end position="28"/>
    </location>
</feature>
<evidence type="ECO:0000256" key="2">
    <source>
        <dbReference type="ARBA" id="ARBA00008668"/>
    </source>
</evidence>
<proteinExistence type="inferred from homology"/>
<evidence type="ECO:0000256" key="6">
    <source>
        <dbReference type="ARBA" id="ARBA00022963"/>
    </source>
</evidence>
<sequence length="717" mass="79208">MARPTKVHISLAMFLVIIACLKQYSVNGEPKVPCYFIFGDSLVDSGNNNNLATTAKVNYPPYGIDFPDGPTGRFCNGRTTADVIGELLGFENFIPPFLSANGTEILKGVNYASGSAGIRTETGKQLGVNVDLSTQLQNHQVTISHIIDILGSKDSATQHLNKCFYSFVIGNNDYINNYFLPQFYNTSIQYTPEQYAEVLIEEYSQRIMKLYNSGARKVALTGIGPIGCTPGAVNSYDTNGSLCVDSMNQAANFFNNRLQLLVDELNSNLTDAKFIYLNTYGIVSEYAASPGFDIKINGCCEVNEFGLCIPYDDPCEFRNLHLFWDAFHPSEIANKISAGISYLSLKKIFEVYEPADTLICPLKIEKKSTLQKQEEMNELVTLLELITNSKNFVNGKPQVPCYFVFGDSLVDGGNNNDLNTASKVNYSPYGIDFPHGPTGRFTNGRTVADIIGELLGFQNFIPSFLAATDAEVTKGVNYASGSAGILVESGKHMGQNVDMNQQLKNHEVTISRIANILGSNELAAQHLNKCLYMSVIGSNDYINNYYMPKIYKSSMIYSPAQFANVLIRQYSQQLRQLYNYGARKVGVASISNIGCTPNATAYYGRRGSICVDYMNFAASIFNRRLTLLVARLNLELRDAKFIQLGSLGYVFGTKIPGHADIKPSSTCCDLDEYGFCIPNKEVCPNRRLSIFWDGFHPTEIISRIAGAAEFVVLQAIL</sequence>
<dbReference type="PROSITE" id="PS51257">
    <property type="entry name" value="PROKAR_LIPOPROTEIN"/>
    <property type="match status" value="1"/>
</dbReference>
<protein>
    <submittedName>
        <fullName evidence="9">Zinc finger protein, putative</fullName>
    </submittedName>
</protein>
<evidence type="ECO:0000256" key="3">
    <source>
        <dbReference type="ARBA" id="ARBA00022525"/>
    </source>
</evidence>
<dbReference type="InterPro" id="IPR001087">
    <property type="entry name" value="GDSL"/>
</dbReference>
<dbReference type="InterPro" id="IPR035669">
    <property type="entry name" value="SGNH_plant_lipase-like"/>
</dbReference>
<evidence type="ECO:0000256" key="8">
    <source>
        <dbReference type="SAM" id="SignalP"/>
    </source>
</evidence>
<dbReference type="AlphaFoldDB" id="B9S8G9"/>
<keyword evidence="10" id="KW-1185">Reference proteome</keyword>
<organism evidence="9 10">
    <name type="scientific">Ricinus communis</name>
    <name type="common">Castor bean</name>
    <dbReference type="NCBI Taxonomy" id="3988"/>
    <lineage>
        <taxon>Eukaryota</taxon>
        <taxon>Viridiplantae</taxon>
        <taxon>Streptophyta</taxon>
        <taxon>Embryophyta</taxon>
        <taxon>Tracheophyta</taxon>
        <taxon>Spermatophyta</taxon>
        <taxon>Magnoliopsida</taxon>
        <taxon>eudicotyledons</taxon>
        <taxon>Gunneridae</taxon>
        <taxon>Pentapetalae</taxon>
        <taxon>rosids</taxon>
        <taxon>fabids</taxon>
        <taxon>Malpighiales</taxon>
        <taxon>Euphorbiaceae</taxon>
        <taxon>Acalyphoideae</taxon>
        <taxon>Acalypheae</taxon>
        <taxon>Ricinus</taxon>
    </lineage>
</organism>
<feature type="chain" id="PRO_5002889076" evidence="8">
    <location>
        <begin position="29"/>
        <end position="717"/>
    </location>
</feature>
<dbReference type="InterPro" id="IPR051238">
    <property type="entry name" value="GDSL_esterase/lipase"/>
</dbReference>
<dbReference type="Gene3D" id="3.40.50.1110">
    <property type="entry name" value="SGNH hydrolase"/>
    <property type="match status" value="2"/>
</dbReference>
<evidence type="ECO:0000313" key="10">
    <source>
        <dbReference type="Proteomes" id="UP000008311"/>
    </source>
</evidence>
<evidence type="ECO:0000256" key="1">
    <source>
        <dbReference type="ARBA" id="ARBA00004613"/>
    </source>
</evidence>
<comment type="subcellular location">
    <subcellularLocation>
        <location evidence="1">Secreted</location>
    </subcellularLocation>
</comment>
<accession>B9S8G9</accession>
<dbReference type="InterPro" id="IPR036514">
    <property type="entry name" value="SGNH_hydro_sf"/>
</dbReference>
<dbReference type="STRING" id="3988.B9S8G9"/>
<keyword evidence="4 8" id="KW-0732">Signal</keyword>
<dbReference type="CDD" id="cd01837">
    <property type="entry name" value="SGNH_plant_lipase_like"/>
    <property type="match status" value="2"/>
</dbReference>
<dbReference type="Pfam" id="PF00657">
    <property type="entry name" value="Lipase_GDSL"/>
    <property type="match status" value="2"/>
</dbReference>
<dbReference type="GO" id="GO:0005576">
    <property type="term" value="C:extracellular region"/>
    <property type="evidence" value="ECO:0007669"/>
    <property type="project" value="UniProtKB-SubCell"/>
</dbReference>
<comment type="similarity">
    <text evidence="2">Belongs to the 'GDSL' lipolytic enzyme family.</text>
</comment>
<keyword evidence="5" id="KW-0378">Hydrolase</keyword>
<evidence type="ECO:0000313" key="9">
    <source>
        <dbReference type="EMBL" id="EEF40146.1"/>
    </source>
</evidence>
<gene>
    <name evidence="9" type="ORF">RCOM_1252920</name>
</gene>
<dbReference type="PANTHER" id="PTHR45650:SF9">
    <property type="entry name" value="SGNH HYDROLASE-TYPE ESTERASE DOMAIN-CONTAINING PROTEIN"/>
    <property type="match status" value="1"/>
</dbReference>
<dbReference type="Proteomes" id="UP000008311">
    <property type="component" value="Unassembled WGS sequence"/>
</dbReference>
<dbReference type="PANTHER" id="PTHR45650">
    <property type="entry name" value="GDSL-LIKE LIPASE/ACYLHYDROLASE-RELATED"/>
    <property type="match status" value="1"/>
</dbReference>
<dbReference type="eggNOG" id="ENOG502SIKN">
    <property type="taxonomic scope" value="Eukaryota"/>
</dbReference>
<keyword evidence="7" id="KW-0443">Lipid metabolism</keyword>
<dbReference type="EMBL" id="EQ973891">
    <property type="protein sequence ID" value="EEF40146.1"/>
    <property type="molecule type" value="Genomic_DNA"/>
</dbReference>
<keyword evidence="3" id="KW-0964">Secreted</keyword>
<dbReference type="InParanoid" id="B9S8G9"/>
<evidence type="ECO:0000256" key="7">
    <source>
        <dbReference type="ARBA" id="ARBA00023098"/>
    </source>
</evidence>
<name>B9S8G9_RICCO</name>
<dbReference type="GO" id="GO:0016788">
    <property type="term" value="F:hydrolase activity, acting on ester bonds"/>
    <property type="evidence" value="ECO:0007669"/>
    <property type="project" value="InterPro"/>
</dbReference>
<evidence type="ECO:0000256" key="5">
    <source>
        <dbReference type="ARBA" id="ARBA00022801"/>
    </source>
</evidence>
<dbReference type="FunFam" id="3.40.50.1110:FF:000003">
    <property type="entry name" value="GDSL esterase/lipase APG"/>
    <property type="match status" value="2"/>
</dbReference>
<reference evidence="10" key="1">
    <citation type="journal article" date="2010" name="Nat. Biotechnol.">
        <title>Draft genome sequence of the oilseed species Ricinus communis.</title>
        <authorList>
            <person name="Chan A.P."/>
            <person name="Crabtree J."/>
            <person name="Zhao Q."/>
            <person name="Lorenzi H."/>
            <person name="Orvis J."/>
            <person name="Puiu D."/>
            <person name="Melake-Berhan A."/>
            <person name="Jones K.M."/>
            <person name="Redman J."/>
            <person name="Chen G."/>
            <person name="Cahoon E.B."/>
            <person name="Gedil M."/>
            <person name="Stanke M."/>
            <person name="Haas B.J."/>
            <person name="Wortman J.R."/>
            <person name="Fraser-Liggett C.M."/>
            <person name="Ravel J."/>
            <person name="Rabinowicz P.D."/>
        </authorList>
    </citation>
    <scope>NUCLEOTIDE SEQUENCE [LARGE SCALE GENOMIC DNA]</scope>
    <source>
        <strain evidence="10">cv. Hale</strain>
    </source>
</reference>
<dbReference type="GO" id="GO:0016042">
    <property type="term" value="P:lipid catabolic process"/>
    <property type="evidence" value="ECO:0007669"/>
    <property type="project" value="UniProtKB-KW"/>
</dbReference>
<keyword evidence="6" id="KW-0442">Lipid degradation</keyword>
<evidence type="ECO:0000256" key="4">
    <source>
        <dbReference type="ARBA" id="ARBA00022729"/>
    </source>
</evidence>